<name>L1LBQ2_THEEQ</name>
<keyword evidence="2" id="KW-1185">Reference proteome</keyword>
<dbReference type="VEuPathDB" id="PiroplasmaDB:BEWA_012540"/>
<gene>
    <name evidence="1" type="ORF">BEWA_012540</name>
</gene>
<protein>
    <submittedName>
        <fullName evidence="1">Uncharacterized protein</fullName>
    </submittedName>
</protein>
<proteinExistence type="predicted"/>
<reference evidence="1 2" key="1">
    <citation type="journal article" date="2012" name="BMC Genomics">
        <title>Comparative genomic analysis and phylogenetic position of Theileria equi.</title>
        <authorList>
            <person name="Kappmeyer L.S."/>
            <person name="Thiagarajan M."/>
            <person name="Herndon D.R."/>
            <person name="Ramsay J.D."/>
            <person name="Caler E."/>
            <person name="Djikeng A."/>
            <person name="Gillespie J.J."/>
            <person name="Lau A.O."/>
            <person name="Roalson E.H."/>
            <person name="Silva J.C."/>
            <person name="Silva M.G."/>
            <person name="Suarez C.E."/>
            <person name="Ueti M.W."/>
            <person name="Nene V.M."/>
            <person name="Mealey R.H."/>
            <person name="Knowles D.P."/>
            <person name="Brayton K.A."/>
        </authorList>
    </citation>
    <scope>NUCLEOTIDE SEQUENCE [LARGE SCALE GENOMIC DNA]</scope>
    <source>
        <strain evidence="1 2">WA</strain>
    </source>
</reference>
<comment type="caution">
    <text evidence="1">The sequence shown here is derived from an EMBL/GenBank/DDBJ whole genome shotgun (WGS) entry which is preliminary data.</text>
</comment>
<dbReference type="AlphaFoldDB" id="L1LBQ2"/>
<dbReference type="KEGG" id="beq:BEWA_012540"/>
<dbReference type="RefSeq" id="XP_004832147.1">
    <property type="nucleotide sequence ID" value="XM_004832090.1"/>
</dbReference>
<dbReference type="Proteomes" id="UP000031512">
    <property type="component" value="Unassembled WGS sequence"/>
</dbReference>
<dbReference type="EMBL" id="ACOU01000004">
    <property type="protein sequence ID" value="EKX72695.1"/>
    <property type="molecule type" value="Genomic_DNA"/>
</dbReference>
<evidence type="ECO:0000313" key="1">
    <source>
        <dbReference type="EMBL" id="EKX72695.1"/>
    </source>
</evidence>
<evidence type="ECO:0000313" key="2">
    <source>
        <dbReference type="Proteomes" id="UP000031512"/>
    </source>
</evidence>
<sequence>MSGKTVEIDISKNSHYNNVKVTPNPSPDFGDGKPLVGYKSFTHRPYGGYTIKNIICPNTYGFRFNGNTSATSTVEVFVWNDRSKESNPLLLRLNNGVSPAYYSTVTGSNWKGVESIDPSGLIKLLERTNCRINGIHLLDINQTTNSASDIYNCPSCYSGSSTITRYEKHMSQYEYVRYYYASSSGNFGNVRNSDQTIALPPGIVPHLYVYWSIGTNATPLILSYPVEGKYQWYIRSCGDTKWNIEGTLTGQNPGLYNNPGKIQDFIQKNVTPNIIINLQQERTNSYHPKDNTLEFNVEVTENPEHSGYYEYKHSMVGEGTFKVRSVEHGRKTLDGIKPEKIISSISGFYWGDNTKDDNRLLLVHIGARTEYYYKKNPYSSNWDIDSSIYQENLLVRLDQENCVRNKAHVADISKVSEYYRCYACSGQSINMVSSDEDTDKYKRVTHKVDNGGSIGRIFDNDISQSGIKIPDKIVSLIVFHYPKVDNKALLIHLSNSLFKRKHKDSDEWVSAEGDKLDGDDSSNILPLLKKINGDSEGLSGGDIAGYSTAGVMTPLATAEAVNYTLDTGWSIIRRAIAIFNAAI</sequence>
<accession>L1LBQ2</accession>
<organism evidence="1 2">
    <name type="scientific">Theileria equi strain WA</name>
    <dbReference type="NCBI Taxonomy" id="1537102"/>
    <lineage>
        <taxon>Eukaryota</taxon>
        <taxon>Sar</taxon>
        <taxon>Alveolata</taxon>
        <taxon>Apicomplexa</taxon>
        <taxon>Aconoidasida</taxon>
        <taxon>Piroplasmida</taxon>
        <taxon>Theileriidae</taxon>
        <taxon>Theileria</taxon>
    </lineage>
</organism>
<dbReference type="GeneID" id="15804330"/>